<dbReference type="InterPro" id="IPR039971">
    <property type="entry name" value="CWC24-like"/>
</dbReference>
<evidence type="ECO:0000259" key="6">
    <source>
        <dbReference type="PROSITE" id="PS50089"/>
    </source>
</evidence>
<dbReference type="PANTHER" id="PTHR12930">
    <property type="entry name" value="ZINC FINGER PROTEIN 183"/>
    <property type="match status" value="1"/>
</dbReference>
<proteinExistence type="predicted"/>
<dbReference type="PROSITE" id="PS50103">
    <property type="entry name" value="ZF_C3H1"/>
    <property type="match status" value="1"/>
</dbReference>
<dbReference type="CDD" id="cd16539">
    <property type="entry name" value="RING-HC_RNF113A_B"/>
    <property type="match status" value="1"/>
</dbReference>
<organism evidence="8">
    <name type="scientific">Oikopleura dioica</name>
    <name type="common">Tunicate</name>
    <dbReference type="NCBI Taxonomy" id="34765"/>
    <lineage>
        <taxon>Eukaryota</taxon>
        <taxon>Metazoa</taxon>
        <taxon>Chordata</taxon>
        <taxon>Tunicata</taxon>
        <taxon>Appendicularia</taxon>
        <taxon>Copelata</taxon>
        <taxon>Oikopleuridae</taxon>
        <taxon>Oikopleura</taxon>
    </lineage>
</organism>
<keyword evidence="1 4" id="KW-0479">Metal-binding</keyword>
<dbReference type="EMBL" id="FN653027">
    <property type="protein sequence ID" value="CBY07800.1"/>
    <property type="molecule type" value="Genomic_DNA"/>
</dbReference>
<dbReference type="Pfam" id="PF00097">
    <property type="entry name" value="zf-C3HC4"/>
    <property type="match status" value="1"/>
</dbReference>
<protein>
    <recommendedName>
        <fullName evidence="10">RING finger protein 113A</fullName>
    </recommendedName>
</protein>
<dbReference type="FunCoup" id="E4X792">
    <property type="interactions" value="82"/>
</dbReference>
<sequence>MFASKKRKNRAVRRQRKETSSEDDETTEIVKIEKRDRFGMNKQTSKRVYAAKSDDEDDMRALINKKDGTLDDSVYRGKGGYRNYHKIRSDAHTKESLAVKGPVRGNSFFRASIRIDHDPCICKDYKETGFCGFGDSCKFIHDRGDYKLGWMIEREQDRELGIYGQTEEENWEVSSDEEELPFKCIICRNHFQKPVVTLCEHYFCEQCALMHYKKTKRCFVCQKNTKGIFNMAKNIVSKLLKMPKVCFAFYALFKAILGSDSEISGSEVDADDKAAMEIDNESTPLPEKTQEELIELERINEEERIKKEEHERNIMLGKAIATETRLPDAALIESSSDDDEEVAPGVKKKHLLKSYEPEDLQNNFKKQKEKTIKNEVELGYQAPVFTDSSEVDSDEGVIRDPAVYNPVKVTNNII</sequence>
<dbReference type="SMART" id="SM00356">
    <property type="entry name" value="ZnF_C3H1"/>
    <property type="match status" value="1"/>
</dbReference>
<dbReference type="FunFam" id="3.30.40.10:FF:000045">
    <property type="entry name" value="RING finger protein 113A"/>
    <property type="match status" value="1"/>
</dbReference>
<evidence type="ECO:0000256" key="5">
    <source>
        <dbReference type="SAM" id="MobiDB-lite"/>
    </source>
</evidence>
<dbReference type="InterPro" id="IPR001841">
    <property type="entry name" value="Znf_RING"/>
</dbReference>
<dbReference type="SUPFAM" id="SSF57850">
    <property type="entry name" value="RING/U-box"/>
    <property type="match status" value="1"/>
</dbReference>
<dbReference type="PANTHER" id="PTHR12930:SF0">
    <property type="entry name" value="RING FINGER PROTEIN 113B"/>
    <property type="match status" value="1"/>
</dbReference>
<evidence type="ECO:0008006" key="10">
    <source>
        <dbReference type="Google" id="ProtNLM"/>
    </source>
</evidence>
<dbReference type="GO" id="GO:0008270">
    <property type="term" value="F:zinc ion binding"/>
    <property type="evidence" value="ECO:0007669"/>
    <property type="project" value="UniProtKB-KW"/>
</dbReference>
<feature type="domain" description="C3H1-type" evidence="7">
    <location>
        <begin position="121"/>
        <end position="144"/>
    </location>
</feature>
<accession>E4X792</accession>
<evidence type="ECO:0000256" key="3">
    <source>
        <dbReference type="ARBA" id="ARBA00022833"/>
    </source>
</evidence>
<reference evidence="8" key="1">
    <citation type="journal article" date="2010" name="Science">
        <title>Plasticity of animal genome architecture unmasked by rapid evolution of a pelagic tunicate.</title>
        <authorList>
            <person name="Denoeud F."/>
            <person name="Henriet S."/>
            <person name="Mungpakdee S."/>
            <person name="Aury J.M."/>
            <person name="Da Silva C."/>
            <person name="Brinkmann H."/>
            <person name="Mikhaleva J."/>
            <person name="Olsen L.C."/>
            <person name="Jubin C."/>
            <person name="Canestro C."/>
            <person name="Bouquet J.M."/>
            <person name="Danks G."/>
            <person name="Poulain J."/>
            <person name="Campsteijn C."/>
            <person name="Adamski M."/>
            <person name="Cross I."/>
            <person name="Yadetie F."/>
            <person name="Muffato M."/>
            <person name="Louis A."/>
            <person name="Butcher S."/>
            <person name="Tsagkogeorga G."/>
            <person name="Konrad A."/>
            <person name="Singh S."/>
            <person name="Jensen M.F."/>
            <person name="Cong E.H."/>
            <person name="Eikeseth-Otteraa H."/>
            <person name="Noel B."/>
            <person name="Anthouard V."/>
            <person name="Porcel B.M."/>
            <person name="Kachouri-Lafond R."/>
            <person name="Nishino A."/>
            <person name="Ugolini M."/>
            <person name="Chourrout P."/>
            <person name="Nishida H."/>
            <person name="Aasland R."/>
            <person name="Huzurbazar S."/>
            <person name="Westhof E."/>
            <person name="Delsuc F."/>
            <person name="Lehrach H."/>
            <person name="Reinhardt R."/>
            <person name="Weissenbach J."/>
            <person name="Roy S.W."/>
            <person name="Artiguenave F."/>
            <person name="Postlethwait J.H."/>
            <person name="Manak J.R."/>
            <person name="Thompson E.M."/>
            <person name="Jaillon O."/>
            <person name="Du Pasquier L."/>
            <person name="Boudinot P."/>
            <person name="Liberles D.A."/>
            <person name="Volff J.N."/>
            <person name="Philippe H."/>
            <person name="Lenhard B."/>
            <person name="Roest Crollius H."/>
            <person name="Wincker P."/>
            <person name="Chourrout D."/>
        </authorList>
    </citation>
    <scope>NUCLEOTIDE SEQUENCE [LARGE SCALE GENOMIC DNA]</scope>
</reference>
<evidence type="ECO:0000313" key="9">
    <source>
        <dbReference type="Proteomes" id="UP000001307"/>
    </source>
</evidence>
<feature type="compositionally biased region" description="Basic residues" evidence="5">
    <location>
        <begin position="1"/>
        <end position="16"/>
    </location>
</feature>
<feature type="region of interest" description="Disordered" evidence="5">
    <location>
        <begin position="1"/>
        <end position="27"/>
    </location>
</feature>
<evidence type="ECO:0000256" key="1">
    <source>
        <dbReference type="ARBA" id="ARBA00022723"/>
    </source>
</evidence>
<dbReference type="Pfam" id="PF00642">
    <property type="entry name" value="zf-CCCH"/>
    <property type="match status" value="1"/>
</dbReference>
<evidence type="ECO:0000256" key="4">
    <source>
        <dbReference type="PROSITE-ProRule" id="PRU00723"/>
    </source>
</evidence>
<dbReference type="InterPro" id="IPR013083">
    <property type="entry name" value="Znf_RING/FYVE/PHD"/>
</dbReference>
<dbReference type="SMART" id="SM00184">
    <property type="entry name" value="RING"/>
    <property type="match status" value="1"/>
</dbReference>
<keyword evidence="2 4" id="KW-0863">Zinc-finger</keyword>
<dbReference type="InterPro" id="IPR017907">
    <property type="entry name" value="Znf_RING_CS"/>
</dbReference>
<dbReference type="InterPro" id="IPR000571">
    <property type="entry name" value="Znf_CCCH"/>
</dbReference>
<dbReference type="AlphaFoldDB" id="E4X792"/>
<keyword evidence="3 4" id="KW-0862">Zinc</keyword>
<name>E4X792_OIKDI</name>
<dbReference type="GO" id="GO:0005684">
    <property type="term" value="C:U2-type spliceosomal complex"/>
    <property type="evidence" value="ECO:0007669"/>
    <property type="project" value="TreeGrafter"/>
</dbReference>
<keyword evidence="9" id="KW-1185">Reference proteome</keyword>
<dbReference type="PROSITE" id="PS50089">
    <property type="entry name" value="ZF_RING_2"/>
    <property type="match status" value="1"/>
</dbReference>
<evidence type="ECO:0000256" key="2">
    <source>
        <dbReference type="ARBA" id="ARBA00022771"/>
    </source>
</evidence>
<dbReference type="InterPro" id="IPR018957">
    <property type="entry name" value="Znf_C3HC4_RING-type"/>
</dbReference>
<dbReference type="PROSITE" id="PS00518">
    <property type="entry name" value="ZF_RING_1"/>
    <property type="match status" value="1"/>
</dbReference>
<gene>
    <name evidence="8" type="ORF">GSOID_T00003152001</name>
</gene>
<dbReference type="GO" id="GO:0034247">
    <property type="term" value="P:snoRNA splicing"/>
    <property type="evidence" value="ECO:0007669"/>
    <property type="project" value="TreeGrafter"/>
</dbReference>
<dbReference type="InParanoid" id="E4X792"/>
<dbReference type="InterPro" id="IPR036855">
    <property type="entry name" value="Znf_CCCH_sf"/>
</dbReference>
<feature type="domain" description="RING-type" evidence="6">
    <location>
        <begin position="184"/>
        <end position="222"/>
    </location>
</feature>
<dbReference type="OrthoDB" id="25761at2759"/>
<dbReference type="Gene3D" id="3.30.40.10">
    <property type="entry name" value="Zinc/RING finger domain, C3HC4 (zinc finger)"/>
    <property type="match status" value="1"/>
</dbReference>
<evidence type="ECO:0000259" key="7">
    <source>
        <dbReference type="PROSITE" id="PS50103"/>
    </source>
</evidence>
<dbReference type="Proteomes" id="UP000001307">
    <property type="component" value="Unassembled WGS sequence"/>
</dbReference>
<dbReference type="SUPFAM" id="SSF90229">
    <property type="entry name" value="CCCH zinc finger"/>
    <property type="match status" value="1"/>
</dbReference>
<feature type="zinc finger region" description="C3H1-type" evidence="4">
    <location>
        <begin position="121"/>
        <end position="144"/>
    </location>
</feature>
<evidence type="ECO:0000313" key="8">
    <source>
        <dbReference type="EMBL" id="CBY07800.1"/>
    </source>
</evidence>